<name>A0A0B7H6Q2_9FLAO</name>
<reference evidence="1 2" key="1">
    <citation type="submission" date="2015-01" db="EMBL/GenBank/DDBJ databases">
        <authorList>
            <person name="MANFREDI Pablo"/>
        </authorList>
    </citation>
    <scope>NUCLEOTIDE SEQUENCE [LARGE SCALE GENOMIC DNA]</scope>
    <source>
        <strain evidence="1 2">Ccy74</strain>
    </source>
</reference>
<gene>
    <name evidence="1" type="ORF">CCYN74_70037</name>
</gene>
<dbReference type="AlphaFoldDB" id="A0A0B7H6Q2"/>
<proteinExistence type="predicted"/>
<organism evidence="1 2">
    <name type="scientific">Capnocytophaga cynodegmi</name>
    <dbReference type="NCBI Taxonomy" id="28189"/>
    <lineage>
        <taxon>Bacteria</taxon>
        <taxon>Pseudomonadati</taxon>
        <taxon>Bacteroidota</taxon>
        <taxon>Flavobacteriia</taxon>
        <taxon>Flavobacteriales</taxon>
        <taxon>Flavobacteriaceae</taxon>
        <taxon>Capnocytophaga</taxon>
    </lineage>
</organism>
<evidence type="ECO:0000313" key="1">
    <source>
        <dbReference type="EMBL" id="CEN41527.1"/>
    </source>
</evidence>
<evidence type="ECO:0000313" key="2">
    <source>
        <dbReference type="Proteomes" id="UP000038083"/>
    </source>
</evidence>
<sequence>MARDEVLKARWEKVVEELSKTFADGEKLDLEAIIYLVGIQELGQIKSKYKKDEKVNLMHIAICKLLEPYGYYKFDYTDSDGWPHYSLVEQLPALKAGEQSILMKEAIVQYFENMGFFQEE</sequence>
<accession>A0A0B7H6Q2</accession>
<protein>
    <submittedName>
        <fullName evidence="1">Uncharacterized protein</fullName>
    </submittedName>
</protein>
<dbReference type="Proteomes" id="UP000038083">
    <property type="component" value="Unassembled WGS sequence"/>
</dbReference>
<dbReference type="OrthoDB" id="794480at2"/>
<dbReference type="EMBL" id="CDOG01000067">
    <property type="protein sequence ID" value="CEN41527.1"/>
    <property type="molecule type" value="Genomic_DNA"/>
</dbReference>
<dbReference type="RefSeq" id="WP_018278408.1">
    <property type="nucleotide sequence ID" value="NZ_BOQH01000001.1"/>
</dbReference>